<accession>A0A073KCD9</accession>
<keyword evidence="2" id="KW-1185">Reference proteome</keyword>
<gene>
    <name evidence="1" type="ORF">BAMA_19310</name>
</gene>
<organism evidence="1 2">
    <name type="scientific">Bacillus manliponensis</name>
    <dbReference type="NCBI Taxonomy" id="574376"/>
    <lineage>
        <taxon>Bacteria</taxon>
        <taxon>Bacillati</taxon>
        <taxon>Bacillota</taxon>
        <taxon>Bacilli</taxon>
        <taxon>Bacillales</taxon>
        <taxon>Bacillaceae</taxon>
        <taxon>Bacillus</taxon>
        <taxon>Bacillus cereus group</taxon>
    </lineage>
</organism>
<sequence>MNDIMNSIKLPETLKEYLLTSNRMESLLSEEILLDIEEIYILYKSLYKFDESDFSLNVIKSIDRCRDRNGFYFYLKKVLDSELEIQSKGNVEQNNEGIVISEDLIDEQFKEITKDYIDSINQIYLGEKVIDLKCVYKNLGKLEVLNTLLEDEYLKGLLSSGYKILENYEERLN</sequence>
<dbReference type="OrthoDB" id="2868335at2"/>
<dbReference type="EMBL" id="JOTN01000005">
    <property type="protein sequence ID" value="KEK19918.1"/>
    <property type="molecule type" value="Genomic_DNA"/>
</dbReference>
<dbReference type="Proteomes" id="UP000027822">
    <property type="component" value="Unassembled WGS sequence"/>
</dbReference>
<dbReference type="AlphaFoldDB" id="A0A073KCD9"/>
<dbReference type="STRING" id="574376.BAMA_19310"/>
<evidence type="ECO:0000313" key="1">
    <source>
        <dbReference type="EMBL" id="KEK19918.1"/>
    </source>
</evidence>
<protein>
    <submittedName>
        <fullName evidence="1">Uncharacterized protein</fullName>
    </submittedName>
</protein>
<comment type="caution">
    <text evidence="1">The sequence shown here is derived from an EMBL/GenBank/DDBJ whole genome shotgun (WGS) entry which is preliminary data.</text>
</comment>
<dbReference type="RefSeq" id="WP_034638118.1">
    <property type="nucleotide sequence ID" value="NZ_CBCSJC010000007.1"/>
</dbReference>
<proteinExistence type="predicted"/>
<reference evidence="1 2" key="1">
    <citation type="submission" date="2014-06" db="EMBL/GenBank/DDBJ databases">
        <title>Draft genome sequence of Bacillus manliponensis JCM 15802 (MCCC 1A00708).</title>
        <authorList>
            <person name="Lai Q."/>
            <person name="Liu Y."/>
            <person name="Shao Z."/>
        </authorList>
    </citation>
    <scope>NUCLEOTIDE SEQUENCE [LARGE SCALE GENOMIC DNA]</scope>
    <source>
        <strain evidence="1 2">JCM 15802</strain>
    </source>
</reference>
<name>A0A073KCD9_9BACI</name>
<evidence type="ECO:0000313" key="2">
    <source>
        <dbReference type="Proteomes" id="UP000027822"/>
    </source>
</evidence>